<protein>
    <submittedName>
        <fullName evidence="1">Uncharacterized protein</fullName>
    </submittedName>
</protein>
<gene>
    <name evidence="1" type="ORF">OEG82_21575</name>
</gene>
<dbReference type="Proteomes" id="UP001081283">
    <property type="component" value="Unassembled WGS sequence"/>
</dbReference>
<sequence>MKPLSPSRNGLSIGSISIDAGRLSADEARAFGERLRMAVAGLDVPSLTRPVHIDALSVRLPQSKRLATPSIRADAVRHALNDAIRNHLATKGRLS</sequence>
<accession>A0ABT3YL84</accession>
<keyword evidence="2" id="KW-1185">Reference proteome</keyword>
<proteinExistence type="predicted"/>
<dbReference type="RefSeq" id="WP_267614394.1">
    <property type="nucleotide sequence ID" value="NZ_JAOVZQ010000001.1"/>
</dbReference>
<evidence type="ECO:0000313" key="2">
    <source>
        <dbReference type="Proteomes" id="UP001081283"/>
    </source>
</evidence>
<name>A0ABT3YL84_9HYPH</name>
<evidence type="ECO:0000313" key="1">
    <source>
        <dbReference type="EMBL" id="MCY0096582.1"/>
    </source>
</evidence>
<dbReference type="EMBL" id="JAOVZQ010000001">
    <property type="protein sequence ID" value="MCY0096582.1"/>
    <property type="molecule type" value="Genomic_DNA"/>
</dbReference>
<reference evidence="1" key="1">
    <citation type="submission" date="2022-10" db="EMBL/GenBank/DDBJ databases">
        <title>Hoeflea sp. J2-29, isolated from marine algae.</title>
        <authorList>
            <person name="Kristyanto S."/>
            <person name="Kim J.M."/>
            <person name="Jeon C.O."/>
        </authorList>
    </citation>
    <scope>NUCLEOTIDE SEQUENCE</scope>
    <source>
        <strain evidence="1">J2-29</strain>
    </source>
</reference>
<comment type="caution">
    <text evidence="1">The sequence shown here is derived from an EMBL/GenBank/DDBJ whole genome shotgun (WGS) entry which is preliminary data.</text>
</comment>
<organism evidence="1 2">
    <name type="scientific">Hoeflea ulvae</name>
    <dbReference type="NCBI Taxonomy" id="2983764"/>
    <lineage>
        <taxon>Bacteria</taxon>
        <taxon>Pseudomonadati</taxon>
        <taxon>Pseudomonadota</taxon>
        <taxon>Alphaproteobacteria</taxon>
        <taxon>Hyphomicrobiales</taxon>
        <taxon>Rhizobiaceae</taxon>
        <taxon>Hoeflea</taxon>
    </lineage>
</organism>